<sequence length="129" mass="13885">MPHCPPHDSLIHNHAVSLAIWLQRQLNAQLEDLESNPTNLDSAEQQALAEDSNLGHDARLASGAGSMMTAVPPESMPDSSSRLISREQRPPVELATRAKLSSTNIVSAVTKGTVSGESAQWLSVKNMSY</sequence>
<proteinExistence type="predicted"/>
<gene>
    <name evidence="2" type="ORF">F0562_014718</name>
</gene>
<evidence type="ECO:0000313" key="2">
    <source>
        <dbReference type="EMBL" id="KAA8520462.1"/>
    </source>
</evidence>
<accession>A0A5J4ZSU8</accession>
<feature type="region of interest" description="Disordered" evidence="1">
    <location>
        <begin position="57"/>
        <end position="85"/>
    </location>
</feature>
<dbReference type="EMBL" id="CM018049">
    <property type="protein sequence ID" value="KAA8520462.1"/>
    <property type="molecule type" value="Genomic_DNA"/>
</dbReference>
<dbReference type="AlphaFoldDB" id="A0A5J4ZSU8"/>
<dbReference type="OrthoDB" id="1751146at2759"/>
<name>A0A5J4ZSU8_9ASTE</name>
<reference evidence="2 3" key="1">
    <citation type="submission" date="2019-09" db="EMBL/GenBank/DDBJ databases">
        <title>A chromosome-level genome assembly of the Chinese tupelo Nyssa sinensis.</title>
        <authorList>
            <person name="Yang X."/>
            <person name="Kang M."/>
            <person name="Yang Y."/>
            <person name="Xiong H."/>
            <person name="Wang M."/>
            <person name="Zhang Z."/>
            <person name="Wang Z."/>
            <person name="Wu H."/>
            <person name="Ma T."/>
            <person name="Liu J."/>
            <person name="Xi Z."/>
        </authorList>
    </citation>
    <scope>NUCLEOTIDE SEQUENCE [LARGE SCALE GENOMIC DNA]</scope>
    <source>
        <strain evidence="2">J267</strain>
        <tissue evidence="2">Leaf</tissue>
    </source>
</reference>
<evidence type="ECO:0000256" key="1">
    <source>
        <dbReference type="SAM" id="MobiDB-lite"/>
    </source>
</evidence>
<evidence type="ECO:0000313" key="3">
    <source>
        <dbReference type="Proteomes" id="UP000325577"/>
    </source>
</evidence>
<protein>
    <submittedName>
        <fullName evidence="2">Uncharacterized protein</fullName>
    </submittedName>
</protein>
<organism evidence="2 3">
    <name type="scientific">Nyssa sinensis</name>
    <dbReference type="NCBI Taxonomy" id="561372"/>
    <lineage>
        <taxon>Eukaryota</taxon>
        <taxon>Viridiplantae</taxon>
        <taxon>Streptophyta</taxon>
        <taxon>Embryophyta</taxon>
        <taxon>Tracheophyta</taxon>
        <taxon>Spermatophyta</taxon>
        <taxon>Magnoliopsida</taxon>
        <taxon>eudicotyledons</taxon>
        <taxon>Gunneridae</taxon>
        <taxon>Pentapetalae</taxon>
        <taxon>asterids</taxon>
        <taxon>Cornales</taxon>
        <taxon>Nyssaceae</taxon>
        <taxon>Nyssa</taxon>
    </lineage>
</organism>
<keyword evidence="3" id="KW-1185">Reference proteome</keyword>
<dbReference type="Proteomes" id="UP000325577">
    <property type="component" value="Linkage Group LG6"/>
</dbReference>